<dbReference type="InterPro" id="IPR024499">
    <property type="entry name" value="Mbeg1-like"/>
</dbReference>
<evidence type="ECO:0000313" key="2">
    <source>
        <dbReference type="Proteomes" id="UP000280696"/>
    </source>
</evidence>
<sequence>MSEKLSDAEISMVLDTFMYFDYKEAPDGATLNEILLALKEHPDYGGGGAHYGEYTVVRKAAFNDEIGNLIINCQSANMGYDAGTAACTFSTQDGSRVYVAYRGTGDGEWPDNGIGMTCASSAQQDSALSYFEEVVEAMEINGGQRLVVTGHSKGGNKAQFVTMESRYHGLIDACYSVDGQGFSEQAIEEWEDRYGKEGYEKRRDKLYGIHGENDYVSVLGNSIIPQEHIRYVRTPTQKSNFAGYHDIKYMFASLAYDAGAGGIVTIFNGRKNEDTGKQGTLGRYASVLSRGVMDLLPEKRDGCASVIMQIMEASKGEKKGINGEKVTLSDLGDFTFQGIPLIAKSLLEEKEGALFLESFFNKNASLRGNCEPIILQVSSARLQKQAMEFESVCSKVEELAAEIRDIAQAIPLYMKGSSTFYHRLKLSAREIEKLGRKLKKAAQLIQSMAVKYQRWDEQTYVKK</sequence>
<evidence type="ECO:0000313" key="1">
    <source>
        <dbReference type="EMBL" id="RKI91270.1"/>
    </source>
</evidence>
<dbReference type="InterPro" id="IPR029058">
    <property type="entry name" value="AB_hydrolase_fold"/>
</dbReference>
<dbReference type="OrthoDB" id="9769481at2"/>
<reference evidence="1 2" key="1">
    <citation type="submission" date="2018-09" db="EMBL/GenBank/DDBJ databases">
        <title>Murine metabolic-syndrome-specific gut microbial biobank.</title>
        <authorList>
            <person name="Liu C."/>
        </authorList>
    </citation>
    <scope>NUCLEOTIDE SEQUENCE [LARGE SCALE GENOMIC DNA]</scope>
    <source>
        <strain evidence="1 2">0.1xD8-82</strain>
    </source>
</reference>
<keyword evidence="2" id="KW-1185">Reference proteome</keyword>
<gene>
    <name evidence="1" type="ORF">D7V94_10170</name>
</gene>
<dbReference type="SUPFAM" id="SSF53474">
    <property type="entry name" value="alpha/beta-Hydrolases"/>
    <property type="match status" value="1"/>
</dbReference>
<dbReference type="Proteomes" id="UP000280696">
    <property type="component" value="Unassembled WGS sequence"/>
</dbReference>
<organism evidence="1 2">
    <name type="scientific">Parablautia intestinalis</name>
    <dbReference type="NCBI Taxonomy" id="2320100"/>
    <lineage>
        <taxon>Bacteria</taxon>
        <taxon>Bacillati</taxon>
        <taxon>Bacillota</taxon>
        <taxon>Clostridia</taxon>
        <taxon>Lachnospirales</taxon>
        <taxon>Lachnospiraceae</taxon>
        <taxon>Parablautia</taxon>
    </lineage>
</organism>
<dbReference type="Pfam" id="PF11187">
    <property type="entry name" value="Mbeg1-like"/>
    <property type="match status" value="1"/>
</dbReference>
<comment type="caution">
    <text evidence="1">The sequence shown here is derived from an EMBL/GenBank/DDBJ whole genome shotgun (WGS) entry which is preliminary data.</text>
</comment>
<dbReference type="Gene3D" id="3.40.50.1820">
    <property type="entry name" value="alpha/beta hydrolase"/>
    <property type="match status" value="1"/>
</dbReference>
<dbReference type="AlphaFoldDB" id="A0A3A9AI51"/>
<protein>
    <submittedName>
        <fullName evidence="1">DUF2974 domain-containing protein</fullName>
    </submittedName>
</protein>
<proteinExistence type="predicted"/>
<dbReference type="RefSeq" id="WP_120469389.1">
    <property type="nucleotide sequence ID" value="NZ_CATAJS010000073.1"/>
</dbReference>
<dbReference type="EMBL" id="RAYQ01000010">
    <property type="protein sequence ID" value="RKI91270.1"/>
    <property type="molecule type" value="Genomic_DNA"/>
</dbReference>
<name>A0A3A9AI51_9FIRM</name>
<accession>A0A3A9AI51</accession>